<keyword evidence="1" id="KW-0812">Transmembrane</keyword>
<reference evidence="2 3" key="1">
    <citation type="submission" date="2019-01" db="EMBL/GenBank/DDBJ databases">
        <authorList>
            <consortium name="Pathogen Informatics"/>
        </authorList>
    </citation>
    <scope>NUCLEOTIDE SEQUENCE [LARGE SCALE GENOMIC DNA]</scope>
    <source>
        <strain evidence="2 3">NCTC10138</strain>
    </source>
</reference>
<sequence>MNDISKSRKIMIVESLIAISFFSVWFVMGLIAYLKFEAKDEMRIFMKLGLISLIGVIVVLILELYSLRHMSIKKQRLVLIVAAIMYLIFFSVMEYDFIDVVIHDDRKKLAYSVGFIIVIIMNTILMTLKSVSLYSLYYNDNLKIDQSDL</sequence>
<dbReference type="RefSeq" id="WP_026390835.1">
    <property type="nucleotide sequence ID" value="NZ_LR215048.1"/>
</dbReference>
<protein>
    <submittedName>
        <fullName evidence="2">Uncharacterized protein</fullName>
    </submittedName>
</protein>
<feature type="transmembrane region" description="Helical" evidence="1">
    <location>
        <begin position="12"/>
        <end position="32"/>
    </location>
</feature>
<evidence type="ECO:0000313" key="2">
    <source>
        <dbReference type="EMBL" id="VEU80493.1"/>
    </source>
</evidence>
<evidence type="ECO:0000313" key="3">
    <source>
        <dbReference type="Proteomes" id="UP000289841"/>
    </source>
</evidence>
<dbReference type="AlphaFoldDB" id="A0A449BDF6"/>
<dbReference type="STRING" id="1278311.GCA_000428705_01391"/>
<evidence type="ECO:0000256" key="1">
    <source>
        <dbReference type="SAM" id="Phobius"/>
    </source>
</evidence>
<keyword evidence="3" id="KW-1185">Reference proteome</keyword>
<keyword evidence="1" id="KW-0472">Membrane</keyword>
<organism evidence="2 3">
    <name type="scientific">Haploplasma axanthum</name>
    <name type="common">Acholeplasma axanthum</name>
    <dbReference type="NCBI Taxonomy" id="29552"/>
    <lineage>
        <taxon>Bacteria</taxon>
        <taxon>Bacillati</taxon>
        <taxon>Mycoplasmatota</taxon>
        <taxon>Mollicutes</taxon>
        <taxon>Acholeplasmatales</taxon>
        <taxon>Acholeplasmataceae</taxon>
        <taxon>Haploplasma</taxon>
    </lineage>
</organism>
<feature type="transmembrane region" description="Helical" evidence="1">
    <location>
        <begin position="44"/>
        <end position="65"/>
    </location>
</feature>
<dbReference type="KEGG" id="aaxa:NCTC10138_00866"/>
<keyword evidence="1" id="KW-1133">Transmembrane helix</keyword>
<accession>A0A449BDF6</accession>
<gene>
    <name evidence="2" type="ORF">NCTC10138_00866</name>
</gene>
<proteinExistence type="predicted"/>
<dbReference type="Proteomes" id="UP000289841">
    <property type="component" value="Chromosome"/>
</dbReference>
<name>A0A449BDF6_HAPAX</name>
<feature type="transmembrane region" description="Helical" evidence="1">
    <location>
        <begin position="77"/>
        <end position="97"/>
    </location>
</feature>
<feature type="transmembrane region" description="Helical" evidence="1">
    <location>
        <begin position="109"/>
        <end position="128"/>
    </location>
</feature>
<dbReference type="EMBL" id="LR215048">
    <property type="protein sequence ID" value="VEU80493.1"/>
    <property type="molecule type" value="Genomic_DNA"/>
</dbReference>